<keyword evidence="7" id="KW-1185">Reference proteome</keyword>
<keyword evidence="3" id="KW-0175">Coiled coil</keyword>
<feature type="coiled-coil region" evidence="3">
    <location>
        <begin position="590"/>
        <end position="662"/>
    </location>
</feature>
<feature type="compositionally biased region" description="Low complexity" evidence="4">
    <location>
        <begin position="1242"/>
        <end position="1252"/>
    </location>
</feature>
<feature type="domain" description="Bromo" evidence="5">
    <location>
        <begin position="699"/>
        <end position="769"/>
    </location>
</feature>
<feature type="region of interest" description="Disordered" evidence="4">
    <location>
        <begin position="1511"/>
        <end position="1560"/>
    </location>
</feature>
<feature type="compositionally biased region" description="Basic and acidic residues" evidence="4">
    <location>
        <begin position="348"/>
        <end position="360"/>
    </location>
</feature>
<keyword evidence="1 2" id="KW-0103">Bromodomain</keyword>
<feature type="region of interest" description="Disordered" evidence="4">
    <location>
        <begin position="1052"/>
        <end position="1092"/>
    </location>
</feature>
<gene>
    <name evidence="6" type="ORF">GSLYS_00009077001</name>
</gene>
<feature type="compositionally biased region" description="Basic and acidic residues" evidence="4">
    <location>
        <begin position="297"/>
        <end position="333"/>
    </location>
</feature>
<dbReference type="EMBL" id="CAXITT010000192">
    <property type="protein sequence ID" value="CAL1535117.1"/>
    <property type="molecule type" value="Genomic_DNA"/>
</dbReference>
<dbReference type="GO" id="GO:0006338">
    <property type="term" value="P:chromatin remodeling"/>
    <property type="evidence" value="ECO:0007669"/>
    <property type="project" value="InterPro"/>
</dbReference>
<evidence type="ECO:0000256" key="1">
    <source>
        <dbReference type="ARBA" id="ARBA00023117"/>
    </source>
</evidence>
<evidence type="ECO:0000256" key="4">
    <source>
        <dbReference type="SAM" id="MobiDB-lite"/>
    </source>
</evidence>
<dbReference type="Pfam" id="PF00439">
    <property type="entry name" value="Bromodomain"/>
    <property type="match status" value="1"/>
</dbReference>
<evidence type="ECO:0000313" key="6">
    <source>
        <dbReference type="EMBL" id="CAL1535117.1"/>
    </source>
</evidence>
<feature type="region of interest" description="Disordered" evidence="4">
    <location>
        <begin position="1361"/>
        <end position="1432"/>
    </location>
</feature>
<dbReference type="PANTHER" id="PTHR47092:SF1">
    <property type="entry name" value="CHROMATIN REMODELING REGULATOR CECR2"/>
    <property type="match status" value="1"/>
</dbReference>
<accession>A0AAV2HMP2</accession>
<evidence type="ECO:0000259" key="5">
    <source>
        <dbReference type="PROSITE" id="PS50014"/>
    </source>
</evidence>
<dbReference type="GO" id="GO:0090537">
    <property type="term" value="C:CERF complex"/>
    <property type="evidence" value="ECO:0007669"/>
    <property type="project" value="InterPro"/>
</dbReference>
<sequence>MHESVQQELESTLTSVSFQSGSDVTLAGSISITSESDLLESSSKIESIKQVSDSTLVSTESIQQASDSTLMNTESIQQASDSAFISTESIQQSSDSTLMSTESIQQASDSTLISTESIQQAPDCTLMSTESTQQPPDSTLMSTESTQQPSDSTLMSTESTQQPSDSTLISTESIQQASDSTLISTESIQQASDSTLISTDSIQQVTELVLMSTNSAQQALDSKFAYDDPIQLAEFSSDITDSVQHAPGSTLKTSDSNDHTSDLASVTESATPANDAVLSPVEPINPNAPRLHSNMSDIDKDGEMKDVDKDGEMKDIDKDGEMKDIDKDGEMKSQTDPQSLVEGCDATTEERTTETTDSHVDGFIPIGDLILSSISDTVGNQSQTSLDVERSENETSESLNDMLELTTNAMSCPDSAGMAHTFEEPIIDITFLNQDTVVEKESDAMETSLMNPDEVSEEKILEAGVKTEAFMEVKEEVKNEDKTDVPLEETAEGEYEKKVKDDYPVKHMPLYSDEKPMRGGLSRWQLVCDSVEDWANLTEQFKNTTINKEKMLYKIIKNDFLPEIPTIMEDKERAREKRAREMLPRRSSYRLELKKMEDEEKERLNKEAEEEEERQRALLEEERRQQLRIEEEKRHKEEKERARAERANRARLREERARLIAEGKEIPAELMNGLRQDENEDDAHDELQRNLEKVLLTIKRNDHSWPFLEAVEEVNSPDFFEMIKEPIDLLQIEKKLSDRGYKKPEEFERDMNLVFDNCIEYHGKDSDFGYMAENLKGVFERSMRRTFRVYLEPSHRPIRRKEFWGESSYVTEYGFAGMRSRKRGRKNSDSDSDPEPYMTGRVLYPSGRKWGADEHESEKKEPLKADDNDEDTALTPRATWSYRRELLGQDAGDFESYIPKTKKKKSGELDEVISSKRIPVDFSKYPGAKFRYSAPVKDSSRSLPRLNIIEYVKKEKPAALPGTNKVPPPGLPSLSGAPTVKANPVKVVKISREEYEKLLAENKITIVDANSPAGQVIKLKAGLQLKETNPAPKPPAPPTAPAQVPPVQANAETNVSDVPLNTSATVSTTPMKSPPSQSKTKEVPRKADQTLDIKERLRKVNEKIALRNTLRQANEKLANKLKNTISREESLVQSKNNPLGQNDKSEANANDFNSEEEKNPAKYTKILSKHELGKSKHHSSDQTPPVKKVRFSDELEPTAPKSDQPLLAKEGNESSLRLQEGPMPSKLQPTSSSSAERKKSPSHLSSPNFSSPQKSLEAESQQSPSIYEKWKRRAQKTLEKLSQDDEEPTHKRHREMESLREAKLSALDEPRNKRMKTKTDDHSDETISKHCNSLKESDSEFSEPDSVVHEHLTSITLLEPAHEQNKENGTCIQPSSVGAAAGGESHPFYKAPELQQDPAGDSCHSLEPSCSNKLASSSLEQPSSSAQSPTKILVELSKPAKQPCAVSLPSTSFAHLNPTTALKLSGLTSQLAQAMAQKKKKAVQDEGRFENCDSPRALSPPLLEPIEPIGEAVSSRELRDSTPEDDEMPVLVPDHLPPSLVEPGSDNIFQRMMSPEKSKM</sequence>
<feature type="compositionally biased region" description="Polar residues" evidence="4">
    <location>
        <begin position="1131"/>
        <end position="1152"/>
    </location>
</feature>
<dbReference type="InterPro" id="IPR001487">
    <property type="entry name" value="Bromodomain"/>
</dbReference>
<feature type="compositionally biased region" description="Basic and acidic residues" evidence="4">
    <location>
        <begin position="850"/>
        <end position="866"/>
    </location>
</feature>
<evidence type="ECO:0000256" key="3">
    <source>
        <dbReference type="SAM" id="Coils"/>
    </source>
</evidence>
<feature type="region of interest" description="Disordered" evidence="4">
    <location>
        <begin position="820"/>
        <end position="876"/>
    </location>
</feature>
<evidence type="ECO:0000313" key="7">
    <source>
        <dbReference type="Proteomes" id="UP001497497"/>
    </source>
</evidence>
<protein>
    <recommendedName>
        <fullName evidence="5">Bromo domain-containing protein</fullName>
    </recommendedName>
</protein>
<reference evidence="6 7" key="1">
    <citation type="submission" date="2024-04" db="EMBL/GenBank/DDBJ databases">
        <authorList>
            <consortium name="Genoscope - CEA"/>
            <person name="William W."/>
        </authorList>
    </citation>
    <scope>NUCLEOTIDE SEQUENCE [LARGE SCALE GENOMIC DNA]</scope>
</reference>
<dbReference type="InterPro" id="IPR036427">
    <property type="entry name" value="Bromodomain-like_sf"/>
</dbReference>
<feature type="region of interest" description="Disordered" evidence="4">
    <location>
        <begin position="88"/>
        <end position="113"/>
    </location>
</feature>
<feature type="compositionally biased region" description="Polar residues" evidence="4">
    <location>
        <begin position="1367"/>
        <end position="1376"/>
    </location>
</feature>
<feature type="compositionally biased region" description="Basic and acidic residues" evidence="4">
    <location>
        <begin position="1079"/>
        <end position="1092"/>
    </location>
</feature>
<dbReference type="Proteomes" id="UP001497497">
    <property type="component" value="Unassembled WGS sequence"/>
</dbReference>
<dbReference type="SUPFAM" id="SSF47370">
    <property type="entry name" value="Bromodomain"/>
    <property type="match status" value="1"/>
</dbReference>
<evidence type="ECO:0000256" key="2">
    <source>
        <dbReference type="PROSITE-ProRule" id="PRU00035"/>
    </source>
</evidence>
<feature type="compositionally biased region" description="Polar residues" evidence="4">
    <location>
        <begin position="262"/>
        <end position="272"/>
    </location>
</feature>
<comment type="caution">
    <text evidence="6">The sequence shown here is derived from an EMBL/GenBank/DDBJ whole genome shotgun (WGS) entry which is preliminary data.</text>
</comment>
<feature type="region of interest" description="Disordered" evidence="4">
    <location>
        <begin position="1129"/>
        <end position="1327"/>
    </location>
</feature>
<proteinExistence type="predicted"/>
<feature type="compositionally biased region" description="Low complexity" evidence="4">
    <location>
        <begin position="1414"/>
        <end position="1429"/>
    </location>
</feature>
<feature type="region of interest" description="Disordered" evidence="4">
    <location>
        <begin position="242"/>
        <end position="362"/>
    </location>
</feature>
<feature type="region of interest" description="Disordered" evidence="4">
    <location>
        <begin position="49"/>
        <end position="75"/>
    </location>
</feature>
<dbReference type="InterPro" id="IPR029614">
    <property type="entry name" value="CECR2"/>
</dbReference>
<dbReference type="SMART" id="SM00297">
    <property type="entry name" value="BROMO"/>
    <property type="match status" value="1"/>
</dbReference>
<feature type="compositionally biased region" description="Polar residues" evidence="4">
    <location>
        <begin position="1053"/>
        <end position="1078"/>
    </location>
</feature>
<dbReference type="PRINTS" id="PR00503">
    <property type="entry name" value="BROMODOMAIN"/>
</dbReference>
<dbReference type="Gene3D" id="1.20.920.10">
    <property type="entry name" value="Bromodomain-like"/>
    <property type="match status" value="1"/>
</dbReference>
<name>A0AAV2HMP2_LYMST</name>
<dbReference type="PANTHER" id="PTHR47092">
    <property type="entry name" value="CAT EYE SYNDROME CRITICAL REGION PROTEIN 2"/>
    <property type="match status" value="1"/>
</dbReference>
<feature type="region of interest" description="Disordered" evidence="4">
    <location>
        <begin position="128"/>
        <end position="180"/>
    </location>
</feature>
<feature type="compositionally biased region" description="Basic and acidic residues" evidence="4">
    <location>
        <begin position="1294"/>
        <end position="1327"/>
    </location>
</feature>
<feature type="compositionally biased region" description="Basic and acidic residues" evidence="4">
    <location>
        <begin position="1168"/>
        <end position="1180"/>
    </location>
</feature>
<organism evidence="6 7">
    <name type="scientific">Lymnaea stagnalis</name>
    <name type="common">Great pond snail</name>
    <name type="synonym">Helix stagnalis</name>
    <dbReference type="NCBI Taxonomy" id="6523"/>
    <lineage>
        <taxon>Eukaryota</taxon>
        <taxon>Metazoa</taxon>
        <taxon>Spiralia</taxon>
        <taxon>Lophotrochozoa</taxon>
        <taxon>Mollusca</taxon>
        <taxon>Gastropoda</taxon>
        <taxon>Heterobranchia</taxon>
        <taxon>Euthyneura</taxon>
        <taxon>Panpulmonata</taxon>
        <taxon>Hygrophila</taxon>
        <taxon>Lymnaeoidea</taxon>
        <taxon>Lymnaeidae</taxon>
        <taxon>Lymnaea</taxon>
    </lineage>
</organism>
<dbReference type="PROSITE" id="PS50014">
    <property type="entry name" value="BROMODOMAIN_2"/>
    <property type="match status" value="1"/>
</dbReference>